<reference evidence="2 3" key="1">
    <citation type="journal article" date="2013" name="Curr. Biol.">
        <title>The Genome of the Foraminiferan Reticulomyxa filosa.</title>
        <authorList>
            <person name="Glockner G."/>
            <person name="Hulsmann N."/>
            <person name="Schleicher M."/>
            <person name="Noegel A.A."/>
            <person name="Eichinger L."/>
            <person name="Gallinger C."/>
            <person name="Pawlowski J."/>
            <person name="Sierra R."/>
            <person name="Euteneuer U."/>
            <person name="Pillet L."/>
            <person name="Moustafa A."/>
            <person name="Platzer M."/>
            <person name="Groth M."/>
            <person name="Szafranski K."/>
            <person name="Schliwa M."/>
        </authorList>
    </citation>
    <scope>NUCLEOTIDE SEQUENCE [LARGE SCALE GENOMIC DNA]</scope>
</reference>
<sequence length="429" mass="49753">MQAEQKQNFTISTPFRVLNNSALFAKHEKIPEQSQAVTTSAPFQSSKDLPTPSECTQCVLHKHEILICGSAYRRACYSYHTLKNEYKFICSYPRDVTLSGHCVVKLVDNRNEITLLSFGGNKHTKMHTLIMKYVSVWSNDNDNGNEMNDPKKSKKSKKSNNLNNYNQWVTFRDNSNNPIIIGENEDDDEIGDENGYEGARAVIGGSNNHLLFITYYPKNISVFDLNTFQFIKHDSLPTNYTRYHCFVSKSENEQEKNKNYKMLLFCDKKGLSIEYNEDNNSFQFNQLRACNDVTIFNRFAYICINDIILFFGGYGWEGNKYVVSKLAHKYSIQENTWTTFEHTLPIPLYNCFGILNENNNYIHIIGGSDTKRDIISTHIKTKLNIWRDSSELSKDEIKLVVQNWVRILKIKLGWIDDFDKIIIKYSKLT</sequence>
<comment type="caution">
    <text evidence="2">The sequence shown here is derived from an EMBL/GenBank/DDBJ whole genome shotgun (WGS) entry which is preliminary data.</text>
</comment>
<dbReference type="Gene3D" id="2.120.10.80">
    <property type="entry name" value="Kelch-type beta propeller"/>
    <property type="match status" value="1"/>
</dbReference>
<feature type="region of interest" description="Disordered" evidence="1">
    <location>
        <begin position="142"/>
        <end position="161"/>
    </location>
</feature>
<gene>
    <name evidence="2" type="ORF">RFI_29498</name>
</gene>
<dbReference type="SUPFAM" id="SSF50965">
    <property type="entry name" value="Galactose oxidase, central domain"/>
    <property type="match status" value="1"/>
</dbReference>
<proteinExistence type="predicted"/>
<dbReference type="AlphaFoldDB" id="X6M355"/>
<dbReference type="Proteomes" id="UP000023152">
    <property type="component" value="Unassembled WGS sequence"/>
</dbReference>
<accession>X6M355</accession>
<protein>
    <recommendedName>
        <fullName evidence="4">Kelch motif family protein</fullName>
    </recommendedName>
</protein>
<dbReference type="InterPro" id="IPR015915">
    <property type="entry name" value="Kelch-typ_b-propeller"/>
</dbReference>
<evidence type="ECO:0000256" key="1">
    <source>
        <dbReference type="SAM" id="MobiDB-lite"/>
    </source>
</evidence>
<keyword evidence="3" id="KW-1185">Reference proteome</keyword>
<evidence type="ECO:0000313" key="3">
    <source>
        <dbReference type="Proteomes" id="UP000023152"/>
    </source>
</evidence>
<evidence type="ECO:0000313" key="2">
    <source>
        <dbReference type="EMBL" id="ETO07892.1"/>
    </source>
</evidence>
<name>X6M355_RETFI</name>
<dbReference type="EMBL" id="ASPP01025599">
    <property type="protein sequence ID" value="ETO07892.1"/>
    <property type="molecule type" value="Genomic_DNA"/>
</dbReference>
<dbReference type="InterPro" id="IPR011043">
    <property type="entry name" value="Gal_Oxase/kelch_b-propeller"/>
</dbReference>
<organism evidence="2 3">
    <name type="scientific">Reticulomyxa filosa</name>
    <dbReference type="NCBI Taxonomy" id="46433"/>
    <lineage>
        <taxon>Eukaryota</taxon>
        <taxon>Sar</taxon>
        <taxon>Rhizaria</taxon>
        <taxon>Retaria</taxon>
        <taxon>Foraminifera</taxon>
        <taxon>Monothalamids</taxon>
        <taxon>Reticulomyxidae</taxon>
        <taxon>Reticulomyxa</taxon>
    </lineage>
</organism>
<evidence type="ECO:0008006" key="4">
    <source>
        <dbReference type="Google" id="ProtNLM"/>
    </source>
</evidence>